<evidence type="ECO:0000256" key="3">
    <source>
        <dbReference type="ARBA" id="ARBA00025589"/>
    </source>
</evidence>
<feature type="region of interest" description="Disordered" evidence="4">
    <location>
        <begin position="1"/>
        <end position="30"/>
    </location>
</feature>
<feature type="compositionally biased region" description="Low complexity" evidence="4">
    <location>
        <begin position="19"/>
        <end position="30"/>
    </location>
</feature>
<protein>
    <recommendedName>
        <fullName evidence="5">UmuC domain-containing protein</fullName>
    </recommendedName>
</protein>
<feature type="compositionally biased region" description="Pro residues" evidence="4">
    <location>
        <begin position="1"/>
        <end position="18"/>
    </location>
</feature>
<dbReference type="InterPro" id="IPR050356">
    <property type="entry name" value="SulA_CellDiv_inhibitor"/>
</dbReference>
<proteinExistence type="inferred from homology"/>
<dbReference type="PANTHER" id="PTHR35369">
    <property type="entry name" value="BLR3025 PROTEIN-RELATED"/>
    <property type="match status" value="1"/>
</dbReference>
<evidence type="ECO:0000259" key="5">
    <source>
        <dbReference type="PROSITE" id="PS50173"/>
    </source>
</evidence>
<evidence type="ECO:0000313" key="6">
    <source>
        <dbReference type="EMBL" id="MFH7596114.1"/>
    </source>
</evidence>
<name>A0ABW7PD06_9ACTN</name>
<dbReference type="Gene3D" id="1.10.150.20">
    <property type="entry name" value="5' to 3' exonuclease, C-terminal subdomain"/>
    <property type="match status" value="1"/>
</dbReference>
<keyword evidence="7" id="KW-1185">Reference proteome</keyword>
<accession>A0ABW7PD06</accession>
<dbReference type="EMBL" id="JBBDHD010000027">
    <property type="protein sequence ID" value="MFH7596114.1"/>
    <property type="molecule type" value="Genomic_DNA"/>
</dbReference>
<dbReference type="InterPro" id="IPR017961">
    <property type="entry name" value="DNA_pol_Y-fam_little_finger"/>
</dbReference>
<comment type="similarity">
    <text evidence="1">Belongs to the DNA polymerase type-Y family.</text>
</comment>
<evidence type="ECO:0000256" key="2">
    <source>
        <dbReference type="ARBA" id="ARBA00022763"/>
    </source>
</evidence>
<dbReference type="Gene3D" id="3.30.70.270">
    <property type="match status" value="1"/>
</dbReference>
<evidence type="ECO:0000256" key="4">
    <source>
        <dbReference type="SAM" id="MobiDB-lite"/>
    </source>
</evidence>
<evidence type="ECO:0000256" key="1">
    <source>
        <dbReference type="ARBA" id="ARBA00010945"/>
    </source>
</evidence>
<dbReference type="SUPFAM" id="SSF56672">
    <property type="entry name" value="DNA/RNA polymerases"/>
    <property type="match status" value="1"/>
</dbReference>
<organism evidence="6 7">
    <name type="scientific">Streptomyces racemochromogenes</name>
    <dbReference type="NCBI Taxonomy" id="67353"/>
    <lineage>
        <taxon>Bacteria</taxon>
        <taxon>Bacillati</taxon>
        <taxon>Actinomycetota</taxon>
        <taxon>Actinomycetes</taxon>
        <taxon>Kitasatosporales</taxon>
        <taxon>Streptomycetaceae</taxon>
        <taxon>Streptomyces</taxon>
    </lineage>
</organism>
<dbReference type="PROSITE" id="PS50173">
    <property type="entry name" value="UMUC"/>
    <property type="match status" value="1"/>
</dbReference>
<dbReference type="InterPro" id="IPR001126">
    <property type="entry name" value="UmuC"/>
</dbReference>
<reference evidence="6 7" key="1">
    <citation type="submission" date="2024-03" db="EMBL/GenBank/DDBJ databases">
        <title>Whole genome sequencing of Streptomyces racemochromogenes, to identify antimicrobial biosynthetic gene clusters.</title>
        <authorList>
            <person name="Suryawanshi P."/>
            <person name="Krishnaraj P.U."/>
            <person name="Arun Y.P."/>
            <person name="Suryawanshi M.P."/>
            <person name="Rakshit O."/>
        </authorList>
    </citation>
    <scope>NUCLEOTIDE SEQUENCE [LARGE SCALE GENOMIC DNA]</scope>
    <source>
        <strain evidence="6 7">AUDT626</strain>
    </source>
</reference>
<dbReference type="RefSeq" id="WP_395509950.1">
    <property type="nucleotide sequence ID" value="NZ_JBBDHD010000027.1"/>
</dbReference>
<dbReference type="InterPro" id="IPR043128">
    <property type="entry name" value="Rev_trsase/Diguanyl_cyclase"/>
</dbReference>
<comment type="function">
    <text evidence="3">Poorly processive, error-prone DNA polymerase involved in untargeted mutagenesis. Copies undamaged DNA at stalled replication forks, which arise in vivo from mismatched or misaligned primer ends. These misaligned primers can be extended by PolIV. Exhibits no 3'-5' exonuclease (proofreading) activity. May be involved in translesional synthesis, in conjunction with the beta clamp from PolIII.</text>
</comment>
<sequence length="357" mass="37489">MTPAPTTRPRPAPAPTALPPAAQAPAAQAPGAGSGGAGVLHVRCGAALSGEGYREVLELLREFSPLVQALPPRAALVQVGGARRYFGADAARIAEVVRLRAVARLGTDVRIGVAGTWAVAAMASARIPGPGGVLAVPRERVADFLAPLPVDALHGLGSRQADALRGYGLHTVGALTQVPPGVLERILGKRAGRLVAERARGIDPRPVTPRDLPTSAAVRTGFARQELDGPRARAALLGLVVRLGAQLRGRRQAARSLCLTLQFAGGTRWERSRRLVEPSAHDEDLRTLAYRLMDAAGLQRARLTGMVLRAEDLAAAEAVTRQLTLDPVREARLTVEAAIDRANARFGPGTVRPAALF</sequence>
<evidence type="ECO:0000313" key="7">
    <source>
        <dbReference type="Proteomes" id="UP001610631"/>
    </source>
</evidence>
<dbReference type="PANTHER" id="PTHR35369:SF2">
    <property type="entry name" value="BLR3025 PROTEIN"/>
    <property type="match status" value="1"/>
</dbReference>
<gene>
    <name evidence="6" type="ORF">WDV06_13555</name>
</gene>
<dbReference type="Pfam" id="PF11799">
    <property type="entry name" value="IMS_C"/>
    <property type="match status" value="1"/>
</dbReference>
<feature type="domain" description="UmuC" evidence="5">
    <location>
        <begin position="54"/>
        <end position="157"/>
    </location>
</feature>
<comment type="caution">
    <text evidence="6">The sequence shown here is derived from an EMBL/GenBank/DDBJ whole genome shotgun (WGS) entry which is preliminary data.</text>
</comment>
<dbReference type="Proteomes" id="UP001610631">
    <property type="component" value="Unassembled WGS sequence"/>
</dbReference>
<dbReference type="InterPro" id="IPR043502">
    <property type="entry name" value="DNA/RNA_pol_sf"/>
</dbReference>
<keyword evidence="2" id="KW-0227">DNA damage</keyword>